<evidence type="ECO:0000313" key="1">
    <source>
        <dbReference type="EMBL" id="CCO45875.1"/>
    </source>
</evidence>
<name>A0AAV2VMV8_9VIBR</name>
<comment type="caution">
    <text evidence="1">The sequence shown here is derived from an EMBL/GenBank/DDBJ whole genome shotgun (WGS) entry which is preliminary data.</text>
</comment>
<proteinExistence type="predicted"/>
<reference evidence="1 2" key="1">
    <citation type="journal article" date="2013" name="ISME J.">
        <title>Comparative genomics of pathogenic lineages of Vibrio nigripulchritudo identifies virulence-associated traits.</title>
        <authorList>
            <person name="Goudenege D."/>
            <person name="Labreuche Y."/>
            <person name="Krin E."/>
            <person name="Ansquer D."/>
            <person name="Mangenot S."/>
            <person name="Calteau A."/>
            <person name="Medigue C."/>
            <person name="Mazel D."/>
            <person name="Polz M.F."/>
            <person name="Le Roux F."/>
        </authorList>
    </citation>
    <scope>NUCLEOTIDE SEQUENCE [LARGE SCALE GENOMIC DNA]</scope>
    <source>
        <strain evidence="1 2">SOn1</strain>
    </source>
</reference>
<gene>
    <name evidence="1" type="ORF">VIBNISOn1_1600020</name>
</gene>
<evidence type="ECO:0000313" key="2">
    <source>
        <dbReference type="Proteomes" id="UP000018211"/>
    </source>
</evidence>
<dbReference type="Proteomes" id="UP000018211">
    <property type="component" value="Unassembled WGS sequence"/>
</dbReference>
<dbReference type="AlphaFoldDB" id="A0AAV2VMV8"/>
<sequence length="42" mass="4942">MTEMTKRVEGFVVREGLAADAANRMLLPIDWRKAHMCYINFR</sequence>
<accession>A0AAV2VMV8</accession>
<organism evidence="1 2">
    <name type="scientific">Vibrio nigripulchritudo SOn1</name>
    <dbReference type="NCBI Taxonomy" id="1238450"/>
    <lineage>
        <taxon>Bacteria</taxon>
        <taxon>Pseudomonadati</taxon>
        <taxon>Pseudomonadota</taxon>
        <taxon>Gammaproteobacteria</taxon>
        <taxon>Vibrionales</taxon>
        <taxon>Vibrionaceae</taxon>
        <taxon>Vibrio</taxon>
    </lineage>
</organism>
<dbReference type="EMBL" id="CAOF01000069">
    <property type="protein sequence ID" value="CCO45875.1"/>
    <property type="molecule type" value="Genomic_DNA"/>
</dbReference>
<protein>
    <submittedName>
        <fullName evidence="1">Uncharacterized protein</fullName>
    </submittedName>
</protein>